<dbReference type="PANTHER" id="PTHR33240">
    <property type="entry name" value="OS08G0508500 PROTEIN"/>
    <property type="match status" value="1"/>
</dbReference>
<organism evidence="1 2">
    <name type="scientific">Carnegiea gigantea</name>
    <dbReference type="NCBI Taxonomy" id="171969"/>
    <lineage>
        <taxon>Eukaryota</taxon>
        <taxon>Viridiplantae</taxon>
        <taxon>Streptophyta</taxon>
        <taxon>Embryophyta</taxon>
        <taxon>Tracheophyta</taxon>
        <taxon>Spermatophyta</taxon>
        <taxon>Magnoliopsida</taxon>
        <taxon>eudicotyledons</taxon>
        <taxon>Gunneridae</taxon>
        <taxon>Pentapetalae</taxon>
        <taxon>Caryophyllales</taxon>
        <taxon>Cactineae</taxon>
        <taxon>Cactaceae</taxon>
        <taxon>Cactoideae</taxon>
        <taxon>Echinocereeae</taxon>
        <taxon>Carnegiea</taxon>
    </lineage>
</organism>
<dbReference type="OrthoDB" id="1937476at2759"/>
<dbReference type="PANTHER" id="PTHR33240:SF17">
    <property type="entry name" value="EUKARYOTIC PEPTIDE CHAIN RELEASE FACTOR GTP-BINDING SUBUNIT-LIKE"/>
    <property type="match status" value="1"/>
</dbReference>
<keyword evidence="2" id="KW-1185">Reference proteome</keyword>
<dbReference type="Proteomes" id="UP001153076">
    <property type="component" value="Unassembled WGS sequence"/>
</dbReference>
<sequence length="173" mass="19486">MVFGGREASRFASPHNNPLVVEMKVASAIVQRILIGTRSSMDIITWDYLRKLTYTGWDIVPLVQPILGFRGQEVNPIGMIHLPLCFGDKLKARNLEIDFLVIDRCSSLILVPLTREWDKLHLFGVTALSLDPLAFLYIMEVGLKVIILLEIRGQCHQDLTEEIHSLLIAPLVA</sequence>
<name>A0A9Q1QBY0_9CARY</name>
<proteinExistence type="predicted"/>
<accession>A0A9Q1QBY0</accession>
<dbReference type="AlphaFoldDB" id="A0A9Q1QBY0"/>
<evidence type="ECO:0000313" key="2">
    <source>
        <dbReference type="Proteomes" id="UP001153076"/>
    </source>
</evidence>
<dbReference type="EMBL" id="JAKOGI010000424">
    <property type="protein sequence ID" value="KAJ8435270.1"/>
    <property type="molecule type" value="Genomic_DNA"/>
</dbReference>
<gene>
    <name evidence="1" type="ORF">Cgig2_026009</name>
</gene>
<reference evidence="1" key="1">
    <citation type="submission" date="2022-04" db="EMBL/GenBank/DDBJ databases">
        <title>Carnegiea gigantea Genome sequencing and assembly v2.</title>
        <authorList>
            <person name="Copetti D."/>
            <person name="Sanderson M.J."/>
            <person name="Burquez A."/>
            <person name="Wojciechowski M.F."/>
        </authorList>
    </citation>
    <scope>NUCLEOTIDE SEQUENCE</scope>
    <source>
        <strain evidence="1">SGP5-SGP5p</strain>
        <tissue evidence="1">Aerial part</tissue>
    </source>
</reference>
<protein>
    <submittedName>
        <fullName evidence="1">Uncharacterized protein</fullName>
    </submittedName>
</protein>
<evidence type="ECO:0000313" key="1">
    <source>
        <dbReference type="EMBL" id="KAJ8435270.1"/>
    </source>
</evidence>
<comment type="caution">
    <text evidence="1">The sequence shown here is derived from an EMBL/GenBank/DDBJ whole genome shotgun (WGS) entry which is preliminary data.</text>
</comment>